<dbReference type="InterPro" id="IPR050415">
    <property type="entry name" value="MRET"/>
</dbReference>
<evidence type="ECO:0000256" key="1">
    <source>
        <dbReference type="SAM" id="Coils"/>
    </source>
</evidence>
<feature type="compositionally biased region" description="Polar residues" evidence="2">
    <location>
        <begin position="1151"/>
        <end position="1161"/>
    </location>
</feature>
<dbReference type="Gene3D" id="1.10.1280.10">
    <property type="entry name" value="Di-copper center containing domain from catechol oxidase"/>
    <property type="match status" value="1"/>
</dbReference>
<dbReference type="InterPro" id="IPR017938">
    <property type="entry name" value="Riboflavin_synthase-like_b-brl"/>
</dbReference>
<feature type="compositionally biased region" description="Polar residues" evidence="2">
    <location>
        <begin position="1062"/>
        <end position="1075"/>
    </location>
</feature>
<dbReference type="InterPro" id="IPR002227">
    <property type="entry name" value="Tyrosinase_Cu-bd"/>
</dbReference>
<accession>F0XZC8</accession>
<dbReference type="KEGG" id="aaf:AURANDRAFT_70860"/>
<feature type="region of interest" description="Disordered" evidence="2">
    <location>
        <begin position="1028"/>
        <end position="1089"/>
    </location>
</feature>
<dbReference type="SUPFAM" id="SSF52343">
    <property type="entry name" value="Ferredoxin reductase-like, C-terminal NADP-linked domain"/>
    <property type="match status" value="1"/>
</dbReference>
<feature type="compositionally biased region" description="Basic and acidic residues" evidence="2">
    <location>
        <begin position="1028"/>
        <end position="1038"/>
    </location>
</feature>
<protein>
    <recommendedName>
        <fullName evidence="3">FAD-binding FR-type domain-containing protein</fullName>
    </recommendedName>
</protein>
<dbReference type="PRINTS" id="PR01228">
    <property type="entry name" value="EGGSHELL"/>
</dbReference>
<name>F0XZC8_AURAN</name>
<reference evidence="4 5" key="1">
    <citation type="journal article" date="2011" name="Proc. Natl. Acad. Sci. U.S.A.">
        <title>Niche of harmful alga Aureococcus anophagefferens revealed through ecogenomics.</title>
        <authorList>
            <person name="Gobler C.J."/>
            <person name="Berry D.L."/>
            <person name="Dyhrman S.T."/>
            <person name="Wilhelm S.W."/>
            <person name="Salamov A."/>
            <person name="Lobanov A.V."/>
            <person name="Zhang Y."/>
            <person name="Collier J.L."/>
            <person name="Wurch L.L."/>
            <person name="Kustka A.B."/>
            <person name="Dill B.D."/>
            <person name="Shah M."/>
            <person name="VerBerkmoes N.C."/>
            <person name="Kuo A."/>
            <person name="Terry A."/>
            <person name="Pangilinan J."/>
            <person name="Lindquist E.A."/>
            <person name="Lucas S."/>
            <person name="Paulsen I.T."/>
            <person name="Hattenrath-Lehmann T.K."/>
            <person name="Talmage S.C."/>
            <person name="Walker E.A."/>
            <person name="Koch F."/>
            <person name="Burson A.M."/>
            <person name="Marcoval M.A."/>
            <person name="Tang Y.Z."/>
            <person name="Lecleir G.R."/>
            <person name="Coyne K.J."/>
            <person name="Berg G.M."/>
            <person name="Bertrand E.M."/>
            <person name="Saito M.A."/>
            <person name="Gladyshev V.N."/>
            <person name="Grigoriev I.V."/>
        </authorList>
    </citation>
    <scope>NUCLEOTIDE SEQUENCE [LARGE SCALE GENOMIC DNA]</scope>
    <source>
        <strain evidence="5">CCMP 1984</strain>
    </source>
</reference>
<dbReference type="GeneID" id="20227960"/>
<dbReference type="InterPro" id="IPR039261">
    <property type="entry name" value="FNR_nucleotide-bd"/>
</dbReference>
<dbReference type="CDD" id="cd00322">
    <property type="entry name" value="FNR_like"/>
    <property type="match status" value="1"/>
</dbReference>
<dbReference type="GO" id="GO:0016491">
    <property type="term" value="F:oxidoreductase activity"/>
    <property type="evidence" value="ECO:0007669"/>
    <property type="project" value="InterPro"/>
</dbReference>
<evidence type="ECO:0000313" key="4">
    <source>
        <dbReference type="EMBL" id="EGB11635.1"/>
    </source>
</evidence>
<dbReference type="Gene3D" id="3.40.50.80">
    <property type="entry name" value="Nucleotide-binding domain of ferredoxin-NADP reductase (FNR) module"/>
    <property type="match status" value="1"/>
</dbReference>
<dbReference type="Pfam" id="PF00175">
    <property type="entry name" value="NAD_binding_1"/>
    <property type="match status" value="1"/>
</dbReference>
<dbReference type="EMBL" id="GL833122">
    <property type="protein sequence ID" value="EGB11635.1"/>
    <property type="molecule type" value="Genomic_DNA"/>
</dbReference>
<dbReference type="Pfam" id="PF00264">
    <property type="entry name" value="Tyrosinase"/>
    <property type="match status" value="1"/>
</dbReference>
<feature type="coiled-coil region" evidence="1">
    <location>
        <begin position="1202"/>
        <end position="1239"/>
    </location>
</feature>
<dbReference type="PANTHER" id="PTHR47354">
    <property type="entry name" value="NADH OXIDOREDUCTASE HCR"/>
    <property type="match status" value="1"/>
</dbReference>
<feature type="domain" description="FAD-binding FR-type" evidence="3">
    <location>
        <begin position="743"/>
        <end position="866"/>
    </location>
</feature>
<dbReference type="Proteomes" id="UP000002729">
    <property type="component" value="Unassembled WGS sequence"/>
</dbReference>
<dbReference type="SUPFAM" id="SSF48056">
    <property type="entry name" value="Di-copper centre-containing domain"/>
    <property type="match status" value="1"/>
</dbReference>
<proteinExistence type="predicted"/>
<gene>
    <name evidence="4" type="ORF">AURANDRAFT_70860</name>
</gene>
<feature type="coiled-coil region" evidence="1">
    <location>
        <begin position="497"/>
        <end position="524"/>
    </location>
</feature>
<feature type="region of interest" description="Disordered" evidence="2">
    <location>
        <begin position="1125"/>
        <end position="1189"/>
    </location>
</feature>
<dbReference type="RefSeq" id="XP_009033982.1">
    <property type="nucleotide sequence ID" value="XM_009035734.1"/>
</dbReference>
<dbReference type="SUPFAM" id="SSF63380">
    <property type="entry name" value="Riboflavin synthase domain-like"/>
    <property type="match status" value="1"/>
</dbReference>
<dbReference type="InterPro" id="IPR001433">
    <property type="entry name" value="OxRdtase_FAD/NAD-bd"/>
</dbReference>
<evidence type="ECO:0000256" key="2">
    <source>
        <dbReference type="SAM" id="MobiDB-lite"/>
    </source>
</evidence>
<feature type="compositionally biased region" description="Polar residues" evidence="2">
    <location>
        <begin position="153"/>
        <end position="170"/>
    </location>
</feature>
<evidence type="ECO:0000259" key="3">
    <source>
        <dbReference type="PROSITE" id="PS51384"/>
    </source>
</evidence>
<sequence length="1590" mass="169138">MTLQLPKVTRAQLLQREEEWFRGSAVMSRSLGASGGQTAGAVLQPVKYMLEQTCITLSKAEAKLGGNMMIDVQITGQNPTFSQSYDMSSQLPAIKGAETRPFAKSFGDDASSSFGGGGYGGSASGATMGYPSYAPSGYGAGSKEIDISYGNDMVSSQSAPSLDYSPPQSENGDEPTAGGYGGGSKSGGYGGGGGGGYGGGGGGGYGGGGGGYGGGGGGYGGGGGGYSGGGGGSSGGYGGGGGGYGGGGGGGGYGGGGGGGGGPPDGRGPDGKKVQFKAEEFMQKTRTAPVVAKDAKGNRRVSLAMTAQQRAKINQDNVNRITHKLEEIHDEMHELDDIIFFVEHSALVKIIIKILMQRAKGLMARAWRAWSGDCVHAHGFATEKTIVELEPQVAAAKLQLGVATEFLEDKMRMYVEARMSSMDMKKRTFLMGIFGKNGPEAKRAGFYHWKTTAMAESAMFKTWSLFFAKITNMKVYMAWRKWMELIYEANLPPETVIKHLTFEVNKARKEMEIHEAALERIVKAQMDAMFDGLTGSQKGKLKHTMTNMFNNMQRIALIHWQKKNRSYLRYKHLQIGMLNRMSRAFLNKGWIAWEFHFKASKEFDAKLRAVRLQKTIDTFKEQIAKLDAVLKDQLAEVDIMRQCVTTQVECAQRVTMGREKVAANIPGAIGLCEEDLTPQIDAAFQAEKDSGSIVIEVAAADRFAMTVAYLVLGASLVASLRPSVAPLVPRRTALAASGGPPQYDKIGATLVANDDVGRASRLLRLESDEPLDYAPGHVLALEVEKDGEWLRGPYTVTRATENAFDVVIRVCGGKSEAMAAAPLGSRWRFGGKFHVPILEGLAPGADRVVCLSTGTGVGPVLGFCEAALEATDLQKLTVLASYRDAADVCCKDAVQRLCVLHPDRFECSYVISSTDGRVSAPRQLDAIGAVATPTTHFHLIGNGAMVNEWVAGLAAAGVPDGFVTTETYFNHKAEADADVVGAIAAAVSLGRVDAAPPTEGPVTFLEGGVMLSVLEKLLNKQDAELESRLARSTSERRMSGGAVAPRRAPMSIVIDRRGSTGGLNMSPTDSGQSSPLRAGGPRRPSLGERVRRASMDRALGSGAGATPPSGGDVDPLSAAAAAHRLKAGGAAAGPAKAAGDRSSDERRRPSLTGTRRASASSIDGGVRERRRSKTNMESPPRGAEGRQFDDPALELEYLRLQNEDLASALRAEQAANADLRKAVQVLEDENNSLREYMNDRLYVVCRVNVAPQPKTMSSSQSLKTFFWSWTAAQSMFSVMTRMTAQSSITVQHTYAAIDARCDQGHLSAGFFPYHRALVLAVEASVLAVDPGVEALPYWDYNVDLALPDPAASEIWSDAFFGEAAGDPDDAYMIRTGPWRDWTVDRGDLFAGPPRYDVAEKRWVNGARGNAYGYLRGLTNQNPAPRLTRRHAICGAALPWFGGGVNPTFLEFWDCFDAGVDGPHPFGHIWLGGAWGAKDGNCAAKQLDTATAEIVAGCLVVPNCTGKALEDCVLVRDAAACARMLEPNATCQRYGGGGSRPAYAPDAACKACPECADGQFGAAGDFWDGSTSTNDPIFSVSLSRSNRSRFG</sequence>
<feature type="coiled-coil region" evidence="1">
    <location>
        <begin position="609"/>
        <end position="636"/>
    </location>
</feature>
<dbReference type="PROSITE" id="PS51384">
    <property type="entry name" value="FAD_FR"/>
    <property type="match status" value="1"/>
</dbReference>
<feature type="region of interest" description="Disordered" evidence="2">
    <location>
        <begin position="152"/>
        <end position="183"/>
    </location>
</feature>
<dbReference type="InParanoid" id="F0XZC8"/>
<feature type="compositionally biased region" description="Low complexity" evidence="2">
    <location>
        <begin position="1125"/>
        <end position="1137"/>
    </location>
</feature>
<dbReference type="PANTHER" id="PTHR47354:SF5">
    <property type="entry name" value="PROTEIN RFBI"/>
    <property type="match status" value="1"/>
</dbReference>
<keyword evidence="5" id="KW-1185">Reference proteome</keyword>
<dbReference type="InterPro" id="IPR017927">
    <property type="entry name" value="FAD-bd_FR_type"/>
</dbReference>
<dbReference type="OrthoDB" id="3142841at2759"/>
<feature type="compositionally biased region" description="Basic and acidic residues" evidence="2">
    <location>
        <begin position="1138"/>
        <end position="1148"/>
    </location>
</feature>
<dbReference type="InterPro" id="IPR008922">
    <property type="entry name" value="Di-copper_centre_dom_sf"/>
</dbReference>
<organism evidence="5">
    <name type="scientific">Aureococcus anophagefferens</name>
    <name type="common">Harmful bloom alga</name>
    <dbReference type="NCBI Taxonomy" id="44056"/>
    <lineage>
        <taxon>Eukaryota</taxon>
        <taxon>Sar</taxon>
        <taxon>Stramenopiles</taxon>
        <taxon>Ochrophyta</taxon>
        <taxon>Pelagophyceae</taxon>
        <taxon>Pelagomonadales</taxon>
        <taxon>Pelagomonadaceae</taxon>
        <taxon>Aureococcus</taxon>
    </lineage>
</organism>
<evidence type="ECO:0000313" key="5">
    <source>
        <dbReference type="Proteomes" id="UP000002729"/>
    </source>
</evidence>
<keyword evidence="1" id="KW-0175">Coiled coil</keyword>